<feature type="compositionally biased region" description="Basic and acidic residues" evidence="3">
    <location>
        <begin position="476"/>
        <end position="525"/>
    </location>
</feature>
<dbReference type="GO" id="GO:0005681">
    <property type="term" value="C:spliceosomal complex"/>
    <property type="evidence" value="ECO:0007669"/>
    <property type="project" value="TreeGrafter"/>
</dbReference>
<keyword evidence="7" id="KW-1185">Reference proteome</keyword>
<evidence type="ECO:0000259" key="4">
    <source>
        <dbReference type="PROSITE" id="PS50102"/>
    </source>
</evidence>
<feature type="compositionally biased region" description="Acidic residues" evidence="3">
    <location>
        <begin position="465"/>
        <end position="475"/>
    </location>
</feature>
<dbReference type="Pfam" id="PF01480">
    <property type="entry name" value="PWI"/>
    <property type="match status" value="1"/>
</dbReference>
<dbReference type="GO" id="GO:0003729">
    <property type="term" value="F:mRNA binding"/>
    <property type="evidence" value="ECO:0007669"/>
    <property type="project" value="TreeGrafter"/>
</dbReference>
<dbReference type="PANTHER" id="PTHR18806">
    <property type="entry name" value="RBM25 PROTEIN"/>
    <property type="match status" value="1"/>
</dbReference>
<dbReference type="InterPro" id="IPR002483">
    <property type="entry name" value="PWI_dom"/>
</dbReference>
<keyword evidence="2" id="KW-0694">RNA-binding</keyword>
<evidence type="ECO:0000256" key="2">
    <source>
        <dbReference type="PROSITE-ProRule" id="PRU00176"/>
    </source>
</evidence>
<dbReference type="InterPro" id="IPR035979">
    <property type="entry name" value="RBD_domain_sf"/>
</dbReference>
<dbReference type="OrthoDB" id="6275295at2759"/>
<dbReference type="PROSITE" id="PS51025">
    <property type="entry name" value="PWI"/>
    <property type="match status" value="1"/>
</dbReference>
<organism evidence="6 7">
    <name type="scientific">Hymenoscyphus fraxineus</name>
    <dbReference type="NCBI Taxonomy" id="746836"/>
    <lineage>
        <taxon>Eukaryota</taxon>
        <taxon>Fungi</taxon>
        <taxon>Dikarya</taxon>
        <taxon>Ascomycota</taxon>
        <taxon>Pezizomycotina</taxon>
        <taxon>Leotiomycetes</taxon>
        <taxon>Helotiales</taxon>
        <taxon>Helotiaceae</taxon>
        <taxon>Hymenoscyphus</taxon>
    </lineage>
</organism>
<evidence type="ECO:0000313" key="6">
    <source>
        <dbReference type="EMBL" id="CAG8961041.1"/>
    </source>
</evidence>
<evidence type="ECO:0000313" key="7">
    <source>
        <dbReference type="Proteomes" id="UP000696280"/>
    </source>
</evidence>
<feature type="compositionally biased region" description="Pro residues" evidence="3">
    <location>
        <begin position="53"/>
        <end position="68"/>
    </location>
</feature>
<dbReference type="PROSITE" id="PS50102">
    <property type="entry name" value="RRM"/>
    <property type="match status" value="1"/>
</dbReference>
<dbReference type="SUPFAM" id="SSF101233">
    <property type="entry name" value="PWI domain"/>
    <property type="match status" value="1"/>
</dbReference>
<protein>
    <recommendedName>
        <fullName evidence="8">PWI domain-containing protein</fullName>
    </recommendedName>
</protein>
<dbReference type="PANTHER" id="PTHR18806:SF4">
    <property type="entry name" value="RNA-BINDING PROTEIN 25"/>
    <property type="match status" value="1"/>
</dbReference>
<evidence type="ECO:0000256" key="1">
    <source>
        <dbReference type="ARBA" id="ARBA00022664"/>
    </source>
</evidence>
<feature type="region of interest" description="Disordered" evidence="3">
    <location>
        <begin position="1"/>
        <end position="92"/>
    </location>
</feature>
<feature type="domain" description="RRM" evidence="4">
    <location>
        <begin position="167"/>
        <end position="252"/>
    </location>
</feature>
<evidence type="ECO:0000259" key="5">
    <source>
        <dbReference type="PROSITE" id="PS51025"/>
    </source>
</evidence>
<sequence length="790" mass="87550">MSYNYGASPYGRPPGFGSFPGQSGSPPGMGPPPGMGKCDVFATPSHTSNCDTGPPPGMSAPGTAPPPGIQQANSTQASRPSGLPASFQGPPNMPNINFSAPVIRLGTGPSKPNTPMAGPGGRREGQDQMSAGGRAGLGAERGMEAQRQALRDSMMSLVPPTKEEIVRTLFIGGITDGADGDEGIERILCTAGRLRRWDRATDADGKQCSFGFAQYDDAESLETAVEVLKDIEIPLKKQPPSTGAIKTEGEDEDEIEKAKLLVFVDDNSLNYLENYNSNRGDDSAAQQSRLDVARANLKSVLYELFHPPMFVKMENLDGDTEMQDADGNKDNVEVVNIPLAVDDELADIPAEMRETVAQEITAFRDRSTRRDMERLKREEEMEALERQRNGAPRPSRLASPGPQIPHGPAAGTNNIPLGPRGVPNAPSGPKLQGQQIPRDYQQGVKFINGSGINGASNSEHWINREEEDDPASDEELERRRNDKKKEELENQYRDQERRWLNREKSRTAAVERENAREGDDEGRLKVEKEKMAQRLKAWDDDVEASRKKEEYYADRSMWIRNRAIFRAREALADDRDRAAEQKERQREMADKEQARGMADSFLDRQAEELETRAGRAQQPFKLSLGAAAQKAQKAAPPRRTVAEVEGLLEDEEDADKTSKRTLVPIKFDPSTAASALTHEERDQAIRQLAADIPNDKDGLWAWDVQWGFVDDGVVEEKLKPFVEKKIMEYLGVQEQLLVEVVEEHIRTRGKPQDLVDQLAGALDEEAEALVKKLWRMLIFFSESEKRGLSA</sequence>
<feature type="region of interest" description="Disordered" evidence="3">
    <location>
        <begin position="379"/>
        <end position="525"/>
    </location>
</feature>
<feature type="region of interest" description="Disordered" evidence="3">
    <location>
        <begin position="572"/>
        <end position="596"/>
    </location>
</feature>
<feature type="region of interest" description="Disordered" evidence="3">
    <location>
        <begin position="107"/>
        <end position="139"/>
    </location>
</feature>
<evidence type="ECO:0008006" key="8">
    <source>
        <dbReference type="Google" id="ProtNLM"/>
    </source>
</evidence>
<comment type="caution">
    <text evidence="6">The sequence shown here is derived from an EMBL/GenBank/DDBJ whole genome shotgun (WGS) entry which is preliminary data.</text>
</comment>
<name>A0A9N9PV74_9HELO</name>
<feature type="compositionally biased region" description="Basic and acidic residues" evidence="3">
    <location>
        <begin position="379"/>
        <end position="388"/>
    </location>
</feature>
<proteinExistence type="predicted"/>
<evidence type="ECO:0000256" key="3">
    <source>
        <dbReference type="SAM" id="MobiDB-lite"/>
    </source>
</evidence>
<feature type="compositionally biased region" description="Basic and acidic residues" evidence="3">
    <location>
        <begin position="572"/>
        <end position="594"/>
    </location>
</feature>
<dbReference type="InterPro" id="IPR000504">
    <property type="entry name" value="RRM_dom"/>
</dbReference>
<dbReference type="InterPro" id="IPR034268">
    <property type="entry name" value="RBM25_RRM"/>
</dbReference>
<feature type="domain" description="PWI" evidence="5">
    <location>
        <begin position="697"/>
        <end position="790"/>
    </location>
</feature>
<keyword evidence="1" id="KW-0507">mRNA processing</keyword>
<feature type="compositionally biased region" description="Low complexity" evidence="3">
    <location>
        <begin position="8"/>
        <end position="26"/>
    </location>
</feature>
<feature type="compositionally biased region" description="Polar residues" evidence="3">
    <location>
        <begin position="70"/>
        <end position="79"/>
    </location>
</feature>
<dbReference type="CDD" id="cd12446">
    <property type="entry name" value="RRM_RBM25"/>
    <property type="match status" value="1"/>
</dbReference>
<gene>
    <name evidence="6" type="ORF">HYFRA_00002581</name>
</gene>
<dbReference type="EMBL" id="CAJVRL010000103">
    <property type="protein sequence ID" value="CAG8961041.1"/>
    <property type="molecule type" value="Genomic_DNA"/>
</dbReference>
<dbReference type="InterPro" id="IPR052768">
    <property type="entry name" value="RBM25"/>
</dbReference>
<dbReference type="Gene3D" id="1.20.1390.10">
    <property type="entry name" value="PWI domain"/>
    <property type="match status" value="1"/>
</dbReference>
<dbReference type="InterPro" id="IPR036483">
    <property type="entry name" value="PWI_dom_sf"/>
</dbReference>
<dbReference type="SMART" id="SM00311">
    <property type="entry name" value="PWI"/>
    <property type="match status" value="1"/>
</dbReference>
<dbReference type="Proteomes" id="UP000696280">
    <property type="component" value="Unassembled WGS sequence"/>
</dbReference>
<reference evidence="6" key="1">
    <citation type="submission" date="2021-07" db="EMBL/GenBank/DDBJ databases">
        <authorList>
            <person name="Durling M."/>
        </authorList>
    </citation>
    <scope>NUCLEOTIDE SEQUENCE</scope>
</reference>
<accession>A0A9N9PV74</accession>
<dbReference type="AlphaFoldDB" id="A0A9N9PV74"/>
<dbReference type="GO" id="GO:0006397">
    <property type="term" value="P:mRNA processing"/>
    <property type="evidence" value="ECO:0007669"/>
    <property type="project" value="UniProtKB-KW"/>
</dbReference>
<dbReference type="SUPFAM" id="SSF54928">
    <property type="entry name" value="RNA-binding domain, RBD"/>
    <property type="match status" value="1"/>
</dbReference>